<organism evidence="1 2">
    <name type="scientific">Pedobacter agri</name>
    <dbReference type="NCBI Taxonomy" id="454586"/>
    <lineage>
        <taxon>Bacteria</taxon>
        <taxon>Pseudomonadati</taxon>
        <taxon>Bacteroidota</taxon>
        <taxon>Sphingobacteriia</taxon>
        <taxon>Sphingobacteriales</taxon>
        <taxon>Sphingobacteriaceae</taxon>
        <taxon>Pedobacter</taxon>
    </lineage>
</organism>
<proteinExistence type="predicted"/>
<name>A0A9X3DCJ8_9SPHI</name>
<dbReference type="AlphaFoldDB" id="A0A9X3DCJ8"/>
<dbReference type="EMBL" id="JAPJUH010000002">
    <property type="protein sequence ID" value="MCX3264817.1"/>
    <property type="molecule type" value="Genomic_DNA"/>
</dbReference>
<accession>A0A9X3DCJ8</accession>
<evidence type="ECO:0000313" key="2">
    <source>
        <dbReference type="Proteomes" id="UP001142592"/>
    </source>
</evidence>
<comment type="caution">
    <text evidence="1">The sequence shown here is derived from an EMBL/GenBank/DDBJ whole genome shotgun (WGS) entry which is preliminary data.</text>
</comment>
<sequence length="94" mass="10391">MSKNKKSFKSFAATSEKMEAAMEALVKSNNYIVITQTNVEHQGKIGIMNGIDHDAGSLENTVNLLTAWADEMQHQKQHQDELKDLLGDSGINNS</sequence>
<keyword evidence="2" id="KW-1185">Reference proteome</keyword>
<protein>
    <submittedName>
        <fullName evidence="1">Uncharacterized protein</fullName>
    </submittedName>
</protein>
<evidence type="ECO:0000313" key="1">
    <source>
        <dbReference type="EMBL" id="MCX3264817.1"/>
    </source>
</evidence>
<gene>
    <name evidence="1" type="ORF">OQZ29_08685</name>
</gene>
<dbReference type="Proteomes" id="UP001142592">
    <property type="component" value="Unassembled WGS sequence"/>
</dbReference>
<dbReference type="RefSeq" id="WP_010600051.1">
    <property type="nucleotide sequence ID" value="NZ_JAPJUH010000002.1"/>
</dbReference>
<reference evidence="1" key="1">
    <citation type="submission" date="2022-11" db="EMBL/GenBank/DDBJ databases">
        <authorList>
            <person name="Graham C."/>
            <person name="Newman J.D."/>
        </authorList>
    </citation>
    <scope>NUCLEOTIDE SEQUENCE</scope>
    <source>
        <strain evidence="1">DSM 19486</strain>
    </source>
</reference>